<dbReference type="AlphaFoldDB" id="A0A1B8AEQ6"/>
<dbReference type="OMA" id="TFHPFPN"/>
<organism evidence="3 4">
    <name type="scientific">Fusarium poae</name>
    <dbReference type="NCBI Taxonomy" id="36050"/>
    <lineage>
        <taxon>Eukaryota</taxon>
        <taxon>Fungi</taxon>
        <taxon>Dikarya</taxon>
        <taxon>Ascomycota</taxon>
        <taxon>Pezizomycotina</taxon>
        <taxon>Sordariomycetes</taxon>
        <taxon>Hypocreomycetidae</taxon>
        <taxon>Hypocreales</taxon>
        <taxon>Nectriaceae</taxon>
        <taxon>Fusarium</taxon>
    </lineage>
</organism>
<keyword evidence="4" id="KW-1185">Reference proteome</keyword>
<comment type="caution">
    <text evidence="3">The sequence shown here is derived from an EMBL/GenBank/DDBJ whole genome shotgun (WGS) entry which is preliminary data.</text>
</comment>
<proteinExistence type="predicted"/>
<feature type="region of interest" description="Disordered" evidence="1">
    <location>
        <begin position="359"/>
        <end position="387"/>
    </location>
</feature>
<sequence length="387" mass="45441">MKIMTSTSHAGNTPAFHGFSKLPPELRIKIWKEACLPRTDNDHGLQYVTVDLVTMASLDADEVLLDENLEGYDEEFDVESDETEYITLRALERIKKRRSNAQTPPDQSNKQSAYLWDAGLWLACKESRDAITEYLNINKWIQHAKQEYTTDLPSWYDKKFPSTLVPHETDKPWRPIVMPRSDIFCIDTPHYLPRSLYGMKLLAPFLGQKRFTITQDWNIAFKFDSSWIVDFPRSIYEIQSENSPRGLLADWIERFEDEAYPEPTLWIIYDTARWVRLPGLECKTTYRDFCTEYVQIHWCALRGDAVNNETGDVRIFMELFADVVAGVNEDWFFSDWFCSVKEHVQFLVRKENEIPSDILTESEESEIPSDFIAESEDREWNPRKNKR</sequence>
<feature type="compositionally biased region" description="Acidic residues" evidence="1">
    <location>
        <begin position="360"/>
        <end position="377"/>
    </location>
</feature>
<dbReference type="Pfam" id="PF20150">
    <property type="entry name" value="2EXR"/>
    <property type="match status" value="1"/>
</dbReference>
<dbReference type="Proteomes" id="UP000091967">
    <property type="component" value="Unassembled WGS sequence"/>
</dbReference>
<feature type="domain" description="2EXR" evidence="2">
    <location>
        <begin position="16"/>
        <end position="134"/>
    </location>
</feature>
<dbReference type="EMBL" id="LYXU01000004">
    <property type="protein sequence ID" value="OBS18963.1"/>
    <property type="molecule type" value="Genomic_DNA"/>
</dbReference>
<evidence type="ECO:0000259" key="2">
    <source>
        <dbReference type="Pfam" id="PF20150"/>
    </source>
</evidence>
<feature type="compositionally biased region" description="Basic and acidic residues" evidence="1">
    <location>
        <begin position="378"/>
        <end position="387"/>
    </location>
</feature>
<evidence type="ECO:0000313" key="3">
    <source>
        <dbReference type="EMBL" id="OBS18963.1"/>
    </source>
</evidence>
<dbReference type="InterPro" id="IPR045518">
    <property type="entry name" value="2EXR"/>
</dbReference>
<reference evidence="3 4" key="1">
    <citation type="submission" date="2016-06" db="EMBL/GenBank/DDBJ databases">
        <title>Living apart together: crosstalk between the core and supernumerary genomes in a fungal plant pathogen.</title>
        <authorList>
            <person name="Vanheule A."/>
            <person name="Audenaert K."/>
            <person name="Warris S."/>
            <person name="Van De Geest H."/>
            <person name="Schijlen E."/>
            <person name="Hofte M."/>
            <person name="De Saeger S."/>
            <person name="Haesaert G."/>
            <person name="Waalwijk C."/>
            <person name="Van Der Lee T."/>
        </authorList>
    </citation>
    <scope>NUCLEOTIDE SEQUENCE [LARGE SCALE GENOMIC DNA]</scope>
    <source>
        <strain evidence="3 4">2516</strain>
    </source>
</reference>
<evidence type="ECO:0000313" key="4">
    <source>
        <dbReference type="Proteomes" id="UP000091967"/>
    </source>
</evidence>
<evidence type="ECO:0000256" key="1">
    <source>
        <dbReference type="SAM" id="MobiDB-lite"/>
    </source>
</evidence>
<accession>A0A1B8AEQ6</accession>
<protein>
    <recommendedName>
        <fullName evidence="2">2EXR domain-containing protein</fullName>
    </recommendedName>
</protein>
<name>A0A1B8AEQ6_FUSPO</name>
<gene>
    <name evidence="3" type="ORF">FPOA_10687</name>
</gene>